<reference evidence="2 3" key="1">
    <citation type="submission" date="2024-02" db="EMBL/GenBank/DDBJ databases">
        <title>Bacteria isolated from the canopy kelp, Nereocystis luetkeana.</title>
        <authorList>
            <person name="Pfister C.A."/>
            <person name="Younker I.T."/>
            <person name="Light S.H."/>
        </authorList>
    </citation>
    <scope>NUCLEOTIDE SEQUENCE [LARGE SCALE GENOMIC DNA]</scope>
    <source>
        <strain evidence="2 3">TI.1.05</strain>
    </source>
</reference>
<feature type="chain" id="PRO_5047024817" evidence="1">
    <location>
        <begin position="20"/>
        <end position="143"/>
    </location>
</feature>
<dbReference type="RefSeq" id="WP_341598684.1">
    <property type="nucleotide sequence ID" value="NZ_JBAKAZ010000064.1"/>
</dbReference>
<comment type="caution">
    <text evidence="2">The sequence shown here is derived from an EMBL/GenBank/DDBJ whole genome shotgun (WGS) entry which is preliminary data.</text>
</comment>
<proteinExistence type="predicted"/>
<dbReference type="SUPFAM" id="SSF110087">
    <property type="entry name" value="DR1885-like metal-binding protein"/>
    <property type="match status" value="1"/>
</dbReference>
<gene>
    <name evidence="2" type="ORF">V6256_13150</name>
</gene>
<dbReference type="Proteomes" id="UP001369082">
    <property type="component" value="Unassembled WGS sequence"/>
</dbReference>
<sequence length="143" mass="16061">MKRLTLLICSLLFSINVFAEEFIISDEYVRATPPHSKNSAAFLTIENNTDKDIKLVAASTSISDRAELHSHTKVDGMMQMREVEDILIKANSEMKLQPGGFHVMFLGLKNDLTEGETAEFTLYFDNGDEVKIDAPIQKISVEH</sequence>
<dbReference type="InterPro" id="IPR007410">
    <property type="entry name" value="LpqE-like"/>
</dbReference>
<protein>
    <submittedName>
        <fullName evidence="2">Copper chaperone PCu(A)C</fullName>
    </submittedName>
</protein>
<keyword evidence="1" id="KW-0732">Signal</keyword>
<accession>A0ABU9GTB0</accession>
<evidence type="ECO:0000313" key="2">
    <source>
        <dbReference type="EMBL" id="MEL0630557.1"/>
    </source>
</evidence>
<dbReference type="PANTHER" id="PTHR36302">
    <property type="entry name" value="BLR7088 PROTEIN"/>
    <property type="match status" value="1"/>
</dbReference>
<dbReference type="Gene3D" id="2.60.40.1890">
    <property type="entry name" value="PCu(A)C copper chaperone"/>
    <property type="match status" value="1"/>
</dbReference>
<feature type="signal peptide" evidence="1">
    <location>
        <begin position="1"/>
        <end position="19"/>
    </location>
</feature>
<name>A0ABU9GTB0_9GAMM</name>
<organism evidence="2 3">
    <name type="scientific">Psychromonas aquatilis</name>
    <dbReference type="NCBI Taxonomy" id="2005072"/>
    <lineage>
        <taxon>Bacteria</taxon>
        <taxon>Pseudomonadati</taxon>
        <taxon>Pseudomonadota</taxon>
        <taxon>Gammaproteobacteria</taxon>
        <taxon>Alteromonadales</taxon>
        <taxon>Psychromonadaceae</taxon>
        <taxon>Psychromonas</taxon>
    </lineage>
</organism>
<evidence type="ECO:0000256" key="1">
    <source>
        <dbReference type="SAM" id="SignalP"/>
    </source>
</evidence>
<dbReference type="InterPro" id="IPR036182">
    <property type="entry name" value="PCuAC_sf"/>
</dbReference>
<keyword evidence="3" id="KW-1185">Reference proteome</keyword>
<dbReference type="InterPro" id="IPR058248">
    <property type="entry name" value="Lxx211020-like"/>
</dbReference>
<evidence type="ECO:0000313" key="3">
    <source>
        <dbReference type="Proteomes" id="UP001369082"/>
    </source>
</evidence>
<dbReference type="PANTHER" id="PTHR36302:SF1">
    <property type="entry name" value="COPPER CHAPERONE PCU(A)C"/>
    <property type="match status" value="1"/>
</dbReference>
<dbReference type="Pfam" id="PF04314">
    <property type="entry name" value="PCuAC"/>
    <property type="match status" value="1"/>
</dbReference>
<dbReference type="EMBL" id="JBAKAZ010000064">
    <property type="protein sequence ID" value="MEL0630557.1"/>
    <property type="molecule type" value="Genomic_DNA"/>
</dbReference>